<protein>
    <submittedName>
        <fullName evidence="1">Uncharacterized protein</fullName>
    </submittedName>
</protein>
<accession>L9XQX5</accession>
<comment type="caution">
    <text evidence="1">The sequence shown here is derived from an EMBL/GenBank/DDBJ whole genome shotgun (WGS) entry which is preliminary data.</text>
</comment>
<evidence type="ECO:0000313" key="2">
    <source>
        <dbReference type="Proteomes" id="UP000011531"/>
    </source>
</evidence>
<name>L9XQX5_9EURY</name>
<dbReference type="Proteomes" id="UP000011531">
    <property type="component" value="Unassembled WGS sequence"/>
</dbReference>
<keyword evidence="2" id="KW-1185">Reference proteome</keyword>
<reference evidence="1 2" key="1">
    <citation type="journal article" date="2014" name="PLoS Genet.">
        <title>Phylogenetically driven sequencing of extremely halophilic archaea reveals strategies for static and dynamic osmo-response.</title>
        <authorList>
            <person name="Becker E.A."/>
            <person name="Seitzer P.M."/>
            <person name="Tritt A."/>
            <person name="Larsen D."/>
            <person name="Krusor M."/>
            <person name="Yao A.I."/>
            <person name="Wu D."/>
            <person name="Madern D."/>
            <person name="Eisen J.A."/>
            <person name="Darling A.E."/>
            <person name="Facciotti M.T."/>
        </authorList>
    </citation>
    <scope>NUCLEOTIDE SEQUENCE [LARGE SCALE GENOMIC DNA]</scope>
    <source>
        <strain evidence="1 2">DSM 18795</strain>
    </source>
</reference>
<organism evidence="1 2">
    <name type="scientific">Natronococcus jeotgali DSM 18795</name>
    <dbReference type="NCBI Taxonomy" id="1227498"/>
    <lineage>
        <taxon>Archaea</taxon>
        <taxon>Methanobacteriati</taxon>
        <taxon>Methanobacteriota</taxon>
        <taxon>Stenosarchaea group</taxon>
        <taxon>Halobacteria</taxon>
        <taxon>Halobacteriales</taxon>
        <taxon>Natrialbaceae</taxon>
        <taxon>Natronococcus</taxon>
    </lineage>
</organism>
<evidence type="ECO:0000313" key="1">
    <source>
        <dbReference type="EMBL" id="ELY63831.1"/>
    </source>
</evidence>
<proteinExistence type="predicted"/>
<gene>
    <name evidence="1" type="ORF">C492_06916</name>
</gene>
<sequence length="148" mass="16131">MELHCDSMSELPIEIINFARASLKPIQNRLGDVIDECPIILLERLIVVIRICIEGMGLSILIPFGRSGTSISDRPSMMFTSTISEMLGPLSCLSLAVSSENAGPVLGAFGLLGVAVFACLGLRDLSRCHPEKLFLSLERIAICITHRY</sequence>
<dbReference type="EMBL" id="AOIA01000035">
    <property type="protein sequence ID" value="ELY63831.1"/>
    <property type="molecule type" value="Genomic_DNA"/>
</dbReference>
<dbReference type="AlphaFoldDB" id="L9XQX5"/>